<dbReference type="InterPro" id="IPR007899">
    <property type="entry name" value="CHAD_dom"/>
</dbReference>
<dbReference type="Proteomes" id="UP000188879">
    <property type="component" value="Unassembled WGS sequence"/>
</dbReference>
<dbReference type="SUPFAM" id="SSF55154">
    <property type="entry name" value="CYTH-like phosphatases"/>
    <property type="match status" value="1"/>
</dbReference>
<dbReference type="EMBL" id="MLCO01000001">
    <property type="protein sequence ID" value="ONG59135.1"/>
    <property type="molecule type" value="Genomic_DNA"/>
</dbReference>
<evidence type="ECO:0008006" key="5">
    <source>
        <dbReference type="Google" id="ProtNLM"/>
    </source>
</evidence>
<proteinExistence type="predicted"/>
<dbReference type="SMART" id="SM00880">
    <property type="entry name" value="CHAD"/>
    <property type="match status" value="1"/>
</dbReference>
<dbReference type="InterPro" id="IPR033469">
    <property type="entry name" value="CYTH-like_dom_sf"/>
</dbReference>
<name>A0A1V2H9I7_9PROT</name>
<dbReference type="InterPro" id="IPR023577">
    <property type="entry name" value="CYTH_domain"/>
</dbReference>
<keyword evidence="4" id="KW-1185">Reference proteome</keyword>
<reference evidence="3 4" key="1">
    <citation type="submission" date="2016-10" db="EMBL/GenBank/DDBJ databases">
        <title>Draft Genome sequence of Roseomonas sp. strain M3.</title>
        <authorList>
            <person name="Subhash Y."/>
            <person name="Lee S."/>
        </authorList>
    </citation>
    <scope>NUCLEOTIDE SEQUENCE [LARGE SCALE GENOMIC DNA]</scope>
    <source>
        <strain evidence="3 4">M3</strain>
    </source>
</reference>
<comment type="caution">
    <text evidence="3">The sequence shown here is derived from an EMBL/GenBank/DDBJ whole genome shotgun (WGS) entry which is preliminary data.</text>
</comment>
<dbReference type="CDD" id="cd07756">
    <property type="entry name" value="CYTH-like_Pase_CHAD"/>
    <property type="match status" value="1"/>
</dbReference>
<evidence type="ECO:0000313" key="3">
    <source>
        <dbReference type="EMBL" id="ONG59135.1"/>
    </source>
</evidence>
<dbReference type="RefSeq" id="WP_076955363.1">
    <property type="nucleotide sequence ID" value="NZ_MLCO01000001.1"/>
</dbReference>
<protein>
    <recommendedName>
        <fullName evidence="5">Inorganic triphosphatase</fullName>
    </recommendedName>
</protein>
<dbReference type="SMART" id="SM01118">
    <property type="entry name" value="CYTH"/>
    <property type="match status" value="1"/>
</dbReference>
<dbReference type="Gene3D" id="2.40.320.10">
    <property type="entry name" value="Hypothetical Protein Pfu-838710-001"/>
    <property type="match status" value="1"/>
</dbReference>
<dbReference type="AlphaFoldDB" id="A0A1V2H9I7"/>
<dbReference type="PANTHER" id="PTHR39339:SF1">
    <property type="entry name" value="CHAD DOMAIN-CONTAINING PROTEIN"/>
    <property type="match status" value="1"/>
</dbReference>
<dbReference type="Pfam" id="PF01928">
    <property type="entry name" value="CYTH"/>
    <property type="match status" value="1"/>
</dbReference>
<sequence length="490" mass="53933">METEIKFLLPDDMQEAVDAHPLLQGAESQSSRQEVTTYYDTSAHAFRRAGASLRVREAGGRFVQTLKLPREENAFSRLEWEWTLPGEELDLSLLRDTPLRDLALEQVEPIFTCGVTRTVRALRPSSGGLIEVTTDFGLIRANDRMLALSEVELELKGAAPVALYEVAQALQSTLPLLLGAESKAARGWRLVTGAPPEAVKADAPTVSVGITGTEAFSQLVSSLIVSLVDNQPAAAAGDAKGVHRMRIAVRRLRTVLSLFRPHLAEGDEARFTEALRRLGRILGEARDWDVFCSETLVGAAGSVPAPFLMALREAGEAERQNAHSRLSDEFAQPHLTRLVIDLSAWALDAGSEGDGVALSRPIEGIAPDMIKRLERKVRKRGKHIRRRGDEELHALRKALKRFRYALEFMTPLMKAGQVKDQLQHCRGLQEDLGIFNDAVVAGTLAQRLADAKPELDPAAAALTAWAEERRSAALKHLHTAWREFKEAPKP</sequence>
<evidence type="ECO:0000259" key="1">
    <source>
        <dbReference type="PROSITE" id="PS51707"/>
    </source>
</evidence>
<accession>A0A1V2H9I7</accession>
<evidence type="ECO:0000259" key="2">
    <source>
        <dbReference type="PROSITE" id="PS51708"/>
    </source>
</evidence>
<gene>
    <name evidence="3" type="ORF">BKE38_00200</name>
</gene>
<dbReference type="PROSITE" id="PS51708">
    <property type="entry name" value="CHAD"/>
    <property type="match status" value="1"/>
</dbReference>
<evidence type="ECO:0000313" key="4">
    <source>
        <dbReference type="Proteomes" id="UP000188879"/>
    </source>
</evidence>
<feature type="domain" description="CHAD" evidence="2">
    <location>
        <begin position="205"/>
        <end position="486"/>
    </location>
</feature>
<dbReference type="PANTHER" id="PTHR39339">
    <property type="entry name" value="SLR1444 PROTEIN"/>
    <property type="match status" value="1"/>
</dbReference>
<feature type="domain" description="CYTH" evidence="1">
    <location>
        <begin position="1"/>
        <end position="194"/>
    </location>
</feature>
<dbReference type="Gene3D" id="1.40.20.10">
    <property type="entry name" value="CHAD domain"/>
    <property type="match status" value="1"/>
</dbReference>
<dbReference type="InterPro" id="IPR038186">
    <property type="entry name" value="CHAD_dom_sf"/>
</dbReference>
<organism evidence="3 4">
    <name type="scientific">Teichococcus deserti</name>
    <dbReference type="NCBI Taxonomy" id="1817963"/>
    <lineage>
        <taxon>Bacteria</taxon>
        <taxon>Pseudomonadati</taxon>
        <taxon>Pseudomonadota</taxon>
        <taxon>Alphaproteobacteria</taxon>
        <taxon>Acetobacterales</taxon>
        <taxon>Roseomonadaceae</taxon>
        <taxon>Roseomonas</taxon>
    </lineage>
</organism>
<dbReference type="PROSITE" id="PS51707">
    <property type="entry name" value="CYTH"/>
    <property type="match status" value="1"/>
</dbReference>
<dbReference type="Pfam" id="PF05235">
    <property type="entry name" value="CHAD"/>
    <property type="match status" value="1"/>
</dbReference>